<feature type="transmembrane region" description="Helical" evidence="1">
    <location>
        <begin position="13"/>
        <end position="34"/>
    </location>
</feature>
<evidence type="ECO:0000256" key="1">
    <source>
        <dbReference type="SAM" id="Phobius"/>
    </source>
</evidence>
<keyword evidence="1" id="KW-1133">Transmembrane helix</keyword>
<comment type="caution">
    <text evidence="2">The sequence shown here is derived from an EMBL/GenBank/DDBJ whole genome shotgun (WGS) entry which is preliminary data.</text>
</comment>
<keyword evidence="1" id="KW-0812">Transmembrane</keyword>
<reference evidence="2 3" key="1">
    <citation type="submission" date="2020-08" db="EMBL/GenBank/DDBJ databases">
        <title>Genomic Encyclopedia of Type Strains, Phase III (KMG-III): the genomes of soil and plant-associated and newly described type strains.</title>
        <authorList>
            <person name="Whitman W."/>
        </authorList>
    </citation>
    <scope>NUCLEOTIDE SEQUENCE [LARGE SCALE GENOMIC DNA]</scope>
    <source>
        <strain evidence="2 3">CECT 8960</strain>
    </source>
</reference>
<name>A0A7W7Q3F4_9PSEU</name>
<dbReference type="Proteomes" id="UP000520767">
    <property type="component" value="Unassembled WGS sequence"/>
</dbReference>
<sequence length="71" mass="7077">MNTSSAASAVSQVVAWLLVVTLLAIVAGMAAALVKVKEGASTGSVVRSAGVAFVGTMTMFLALIQVVAILL</sequence>
<dbReference type="RefSeq" id="WP_184810576.1">
    <property type="nucleotide sequence ID" value="NZ_JACHJQ010000003.1"/>
</dbReference>
<proteinExistence type="predicted"/>
<dbReference type="AlphaFoldDB" id="A0A7W7Q3F4"/>
<organism evidence="2 3">
    <name type="scientific">Actinophytocola algeriensis</name>
    <dbReference type="NCBI Taxonomy" id="1768010"/>
    <lineage>
        <taxon>Bacteria</taxon>
        <taxon>Bacillati</taxon>
        <taxon>Actinomycetota</taxon>
        <taxon>Actinomycetes</taxon>
        <taxon>Pseudonocardiales</taxon>
        <taxon>Pseudonocardiaceae</taxon>
    </lineage>
</organism>
<feature type="transmembrane region" description="Helical" evidence="1">
    <location>
        <begin position="46"/>
        <end position="70"/>
    </location>
</feature>
<dbReference type="EMBL" id="JACHJQ010000003">
    <property type="protein sequence ID" value="MBB4906350.1"/>
    <property type="molecule type" value="Genomic_DNA"/>
</dbReference>
<accession>A0A7W7Q3F4</accession>
<keyword evidence="3" id="KW-1185">Reference proteome</keyword>
<gene>
    <name evidence="2" type="ORF">FHR82_002570</name>
</gene>
<protein>
    <submittedName>
        <fullName evidence="2">Uncharacterized protein</fullName>
    </submittedName>
</protein>
<keyword evidence="1" id="KW-0472">Membrane</keyword>
<evidence type="ECO:0000313" key="2">
    <source>
        <dbReference type="EMBL" id="MBB4906350.1"/>
    </source>
</evidence>
<evidence type="ECO:0000313" key="3">
    <source>
        <dbReference type="Proteomes" id="UP000520767"/>
    </source>
</evidence>